<dbReference type="OrthoDB" id="7033627at2"/>
<dbReference type="CDD" id="cd00397">
    <property type="entry name" value="DNA_BRE_C"/>
    <property type="match status" value="1"/>
</dbReference>
<proteinExistence type="predicted"/>
<comment type="caution">
    <text evidence="2">The sequence shown here is derived from an EMBL/GenBank/DDBJ whole genome shotgun (WGS) entry which is preliminary data.</text>
</comment>
<dbReference type="Gene3D" id="1.10.443.10">
    <property type="entry name" value="Intergrase catalytic core"/>
    <property type="match status" value="1"/>
</dbReference>
<reference evidence="2 3" key="1">
    <citation type="submission" date="2018-06" db="EMBL/GenBank/DDBJ databases">
        <title>Bacteria isolated from soil of Wuhan.</title>
        <authorList>
            <person name="Wei X."/>
            <person name="Chunhua H."/>
        </authorList>
    </citation>
    <scope>NUCLEOTIDE SEQUENCE [LARGE SCALE GENOMIC DNA]</scope>
    <source>
        <strain evidence="3">xwS2</strain>
    </source>
</reference>
<dbReference type="InterPro" id="IPR013762">
    <property type="entry name" value="Integrase-like_cat_sf"/>
</dbReference>
<name>A0A443ZVZ2_9PSED</name>
<dbReference type="InterPro" id="IPR011010">
    <property type="entry name" value="DNA_brk_join_enz"/>
</dbReference>
<protein>
    <submittedName>
        <fullName evidence="2">Uncharacterized protein</fullName>
    </submittedName>
</protein>
<dbReference type="EMBL" id="QJRG01000034">
    <property type="protein sequence ID" value="RWU24953.1"/>
    <property type="molecule type" value="Genomic_DNA"/>
</dbReference>
<accession>A0A443ZVZ2</accession>
<dbReference type="SUPFAM" id="SSF56349">
    <property type="entry name" value="DNA breaking-rejoining enzymes"/>
    <property type="match status" value="1"/>
</dbReference>
<sequence>MRVPITLADLRAKYGFNRISKKLQRNWPGTVSVSLASSQDILSRGLGYRDLHDLQNSTDKQLQSGSRPSQDEVRDWISTSIITFCQSKKVIDIGNPDVARLVALLPLHELTAFQTSRAQQRGTLLPMSLVEVLMSPTQDLDGASGEEQLGDASVLHEELNAELMRQPADAINEEDLQSFWEVVQRKGSLRDQCFCLGLLEGLRLNDLLGIKVGDVSLTLDSVVSLHIEITKSKPRKARLRMPPSFGKLVGEYIRQTGLSHSDYLFPSTNNASISMPPETMRRVVDAYLLEAMPEKTKRRVSLIRQAARDRVSENLSERLYQWMGHTNINSTLAYLSLSHLPSRK</sequence>
<evidence type="ECO:0000256" key="1">
    <source>
        <dbReference type="ARBA" id="ARBA00023172"/>
    </source>
</evidence>
<dbReference type="GO" id="GO:0015074">
    <property type="term" value="P:DNA integration"/>
    <property type="evidence" value="ECO:0007669"/>
    <property type="project" value="InterPro"/>
</dbReference>
<evidence type="ECO:0000313" key="2">
    <source>
        <dbReference type="EMBL" id="RWU24953.1"/>
    </source>
</evidence>
<dbReference type="RefSeq" id="WP_128322166.1">
    <property type="nucleotide sequence ID" value="NZ_QJRG01000034.1"/>
</dbReference>
<evidence type="ECO:0000313" key="3">
    <source>
        <dbReference type="Proteomes" id="UP000288983"/>
    </source>
</evidence>
<dbReference type="GO" id="GO:0006310">
    <property type="term" value="P:DNA recombination"/>
    <property type="evidence" value="ECO:0007669"/>
    <property type="project" value="UniProtKB-KW"/>
</dbReference>
<keyword evidence="1" id="KW-0233">DNA recombination</keyword>
<organism evidence="2 3">
    <name type="scientific">Pseudomonas alkylphenolica</name>
    <dbReference type="NCBI Taxonomy" id="237609"/>
    <lineage>
        <taxon>Bacteria</taxon>
        <taxon>Pseudomonadati</taxon>
        <taxon>Pseudomonadota</taxon>
        <taxon>Gammaproteobacteria</taxon>
        <taxon>Pseudomonadales</taxon>
        <taxon>Pseudomonadaceae</taxon>
        <taxon>Pseudomonas</taxon>
    </lineage>
</organism>
<gene>
    <name evidence="2" type="ORF">DM813_04195</name>
</gene>
<dbReference type="Proteomes" id="UP000288983">
    <property type="component" value="Unassembled WGS sequence"/>
</dbReference>
<dbReference type="AlphaFoldDB" id="A0A443ZVZ2"/>
<dbReference type="GO" id="GO:0003677">
    <property type="term" value="F:DNA binding"/>
    <property type="evidence" value="ECO:0007669"/>
    <property type="project" value="InterPro"/>
</dbReference>